<dbReference type="Pfam" id="PF14381">
    <property type="entry name" value="EDR1_CTR1_ARMC3_pept"/>
    <property type="match status" value="1"/>
</dbReference>
<dbReference type="AlphaFoldDB" id="A0A438GBM6"/>
<name>A0A438GBM6_VITVI</name>
<feature type="compositionally biased region" description="Basic and acidic residues" evidence="1">
    <location>
        <begin position="151"/>
        <end position="161"/>
    </location>
</feature>
<gene>
    <name evidence="3" type="ORF">CK203_060386</name>
</gene>
<dbReference type="Proteomes" id="UP000288805">
    <property type="component" value="Unassembled WGS sequence"/>
</dbReference>
<dbReference type="EMBL" id="QGNW01000490">
    <property type="protein sequence ID" value="RVW69581.1"/>
    <property type="molecule type" value="Genomic_DNA"/>
</dbReference>
<feature type="domain" description="EDR1/CTR1/ARMC3-like peptidase-like" evidence="2">
    <location>
        <begin position="7"/>
        <end position="110"/>
    </location>
</feature>
<accession>A0A438GBM6</accession>
<evidence type="ECO:0000313" key="3">
    <source>
        <dbReference type="EMBL" id="RVW69581.1"/>
    </source>
</evidence>
<protein>
    <recommendedName>
        <fullName evidence="2">EDR1/CTR1/ARMC3-like peptidase-like domain-containing protein</fullName>
    </recommendedName>
</protein>
<evidence type="ECO:0000259" key="2">
    <source>
        <dbReference type="Pfam" id="PF14381"/>
    </source>
</evidence>
<sequence length="247" mass="27337">MDEEDKVSDFYKRPNLELSPAKAALEETSHVSENRVAQLLGQIKHGSCRPRAILFKVLADTVGLESRLMVGLPNDGAIECVDSYKHMSVIVMLNSGELLVDLMRFPGQLIPRSTRAIFMTHISVAGESDSAENDSCDSPLEPNSPLYGFSDRVDPDSTEKDEGLQFQRRLEASSNVSGPSLRNVMLRSTPSIDRKLSVVTSKHGVKHQVLMGKVLHLLVRVMVRFLGLKIDGWVDQDPGLEQGVEKK</sequence>
<organism evidence="3 4">
    <name type="scientific">Vitis vinifera</name>
    <name type="common">Grape</name>
    <dbReference type="NCBI Taxonomy" id="29760"/>
    <lineage>
        <taxon>Eukaryota</taxon>
        <taxon>Viridiplantae</taxon>
        <taxon>Streptophyta</taxon>
        <taxon>Embryophyta</taxon>
        <taxon>Tracheophyta</taxon>
        <taxon>Spermatophyta</taxon>
        <taxon>Magnoliopsida</taxon>
        <taxon>eudicotyledons</taxon>
        <taxon>Gunneridae</taxon>
        <taxon>Pentapetalae</taxon>
        <taxon>rosids</taxon>
        <taxon>Vitales</taxon>
        <taxon>Vitaceae</taxon>
        <taxon>Viteae</taxon>
        <taxon>Vitis</taxon>
    </lineage>
</organism>
<reference evidence="3 4" key="1">
    <citation type="journal article" date="2018" name="PLoS Genet.">
        <title>Population sequencing reveals clonal diversity and ancestral inbreeding in the grapevine cultivar Chardonnay.</title>
        <authorList>
            <person name="Roach M.J."/>
            <person name="Johnson D.L."/>
            <person name="Bohlmann J."/>
            <person name="van Vuuren H.J."/>
            <person name="Jones S.J."/>
            <person name="Pretorius I.S."/>
            <person name="Schmidt S.A."/>
            <person name="Borneman A.R."/>
        </authorList>
    </citation>
    <scope>NUCLEOTIDE SEQUENCE [LARGE SCALE GENOMIC DNA]</scope>
    <source>
        <strain evidence="4">cv. Chardonnay</strain>
        <tissue evidence="3">Leaf</tissue>
    </source>
</reference>
<feature type="region of interest" description="Disordered" evidence="1">
    <location>
        <begin position="128"/>
        <end position="161"/>
    </location>
</feature>
<proteinExistence type="predicted"/>
<comment type="caution">
    <text evidence="3">The sequence shown here is derived from an EMBL/GenBank/DDBJ whole genome shotgun (WGS) entry which is preliminary data.</text>
</comment>
<evidence type="ECO:0000256" key="1">
    <source>
        <dbReference type="SAM" id="MobiDB-lite"/>
    </source>
</evidence>
<evidence type="ECO:0000313" key="4">
    <source>
        <dbReference type="Proteomes" id="UP000288805"/>
    </source>
</evidence>
<dbReference type="InterPro" id="IPR055164">
    <property type="entry name" value="EDR1/CTR1/ARMC3-like_pept-like"/>
</dbReference>